<comment type="caution">
    <text evidence="9">The sequence shown here is derived from an EMBL/GenBank/DDBJ whole genome shotgun (WGS) entry which is preliminary data.</text>
</comment>
<evidence type="ECO:0000259" key="8">
    <source>
        <dbReference type="PROSITE" id="PS51635"/>
    </source>
</evidence>
<reference evidence="9 10" key="1">
    <citation type="submission" date="2024-01" db="EMBL/GenBank/DDBJ databases">
        <title>The complete chloroplast genome sequence of Lithospermum erythrorhizon: insights into the phylogenetic relationship among Boraginaceae species and the maternal lineages of purple gromwells.</title>
        <authorList>
            <person name="Okada T."/>
            <person name="Watanabe K."/>
        </authorList>
    </citation>
    <scope>NUCLEOTIDE SEQUENCE [LARGE SCALE GENOMIC DNA]</scope>
</reference>
<feature type="short sequence motif" description="DGA/G" evidence="6">
    <location>
        <begin position="213"/>
        <end position="215"/>
    </location>
</feature>
<accession>A0AAV3PV02</accession>
<feature type="active site" description="Proton acceptor" evidence="6">
    <location>
        <position position="213"/>
    </location>
</feature>
<comment type="domain">
    <text evidence="7">The nitrogen atoms of the two glycine residues in the GGXR motif define the oxyanion hole, and stabilize the oxyanion that forms during the nucleophilic attack by the catalytic serine during substrate cleavage.</text>
</comment>
<feature type="short sequence motif" description="GXGXXG" evidence="6">
    <location>
        <begin position="24"/>
        <end position="29"/>
    </location>
</feature>
<evidence type="ECO:0000313" key="10">
    <source>
        <dbReference type="Proteomes" id="UP001454036"/>
    </source>
</evidence>
<dbReference type="Gene3D" id="3.40.1090.10">
    <property type="entry name" value="Cytosolic phospholipase A2 catalytic domain"/>
    <property type="match status" value="1"/>
</dbReference>
<keyword evidence="9" id="KW-0413">Isomerase</keyword>
<dbReference type="CDD" id="cd07214">
    <property type="entry name" value="Pat17_isozyme_like"/>
    <property type="match status" value="1"/>
</dbReference>
<dbReference type="SUPFAM" id="SSF52151">
    <property type="entry name" value="FabD/lysophospholipase-like"/>
    <property type="match status" value="1"/>
</dbReference>
<dbReference type="GO" id="GO:0006952">
    <property type="term" value="P:defense response"/>
    <property type="evidence" value="ECO:0007669"/>
    <property type="project" value="UniProtKB-KW"/>
</dbReference>
<dbReference type="Proteomes" id="UP001454036">
    <property type="component" value="Unassembled WGS sequence"/>
</dbReference>
<dbReference type="PANTHER" id="PTHR32176:SF92">
    <property type="entry name" value="XYLOSE ISOMERASE"/>
    <property type="match status" value="1"/>
</dbReference>
<evidence type="ECO:0000256" key="2">
    <source>
        <dbReference type="ARBA" id="ARBA00022801"/>
    </source>
</evidence>
<comment type="similarity">
    <text evidence="1 7">Belongs to the patatin family.</text>
</comment>
<protein>
    <recommendedName>
        <fullName evidence="7">Patatin</fullName>
        <ecNumber evidence="7">3.1.1.-</ecNumber>
    </recommendedName>
</protein>
<proteinExistence type="inferred from homology"/>
<dbReference type="EC" id="3.1.1.-" evidence="7"/>
<name>A0AAV3PV02_LITER</name>
<dbReference type="GO" id="GO:0004620">
    <property type="term" value="F:phospholipase activity"/>
    <property type="evidence" value="ECO:0007669"/>
    <property type="project" value="TreeGrafter"/>
</dbReference>
<evidence type="ECO:0000256" key="1">
    <source>
        <dbReference type="ARBA" id="ARBA00010240"/>
    </source>
</evidence>
<dbReference type="GO" id="GO:0047372">
    <property type="term" value="F:monoacylglycerol lipase activity"/>
    <property type="evidence" value="ECO:0007669"/>
    <property type="project" value="TreeGrafter"/>
</dbReference>
<sequence>MANSSLSRYAPGYGNFVTILSIDGGGIRGIIPSVILTQLEAELQELDGEDVRIADYFDVVAGTSTGGIITTMLTAAGESNRPAYAAKDVTTFYLDNSPKIFPQIGGPFPWLVELFKVLTGPKYDGKYLHQILRRELGDRRLLQTLTNVVITSFDIKNLQPTIFSSFQAMDDSLLNALLSDICISTSAAPSFLPAYNFTNTDNEGNTREYNLIDGALAANNPTLVAIREVTKEVYKKNPDFTPSIDPLDFTRFLVISLGTGSAKNEHLFDATMASKWGVLGWLYNNGTTPILKSYGEGSSDMVDFHLAVFFSSIQSPDNYLRIQDDTLTGDLPSVDKATTENLQNLVSVGQNLLDKPVTRVNMLTGSYEPVDKGGTNKDALKRFAKLLSDENKLRGSNFGNQTSKSSTIS</sequence>
<dbReference type="GO" id="GO:0016853">
    <property type="term" value="F:isomerase activity"/>
    <property type="evidence" value="ECO:0007669"/>
    <property type="project" value="UniProtKB-KW"/>
</dbReference>
<feature type="domain" description="PNPLA" evidence="8">
    <location>
        <begin position="20"/>
        <end position="226"/>
    </location>
</feature>
<evidence type="ECO:0000313" key="9">
    <source>
        <dbReference type="EMBL" id="GAA0155629.1"/>
    </source>
</evidence>
<keyword evidence="10" id="KW-1185">Reference proteome</keyword>
<keyword evidence="3" id="KW-0611">Plant defense</keyword>
<keyword evidence="2 6" id="KW-0378">Hydrolase</keyword>
<feature type="short sequence motif" description="GXSXG" evidence="6">
    <location>
        <begin position="62"/>
        <end position="66"/>
    </location>
</feature>
<dbReference type="Pfam" id="PF01734">
    <property type="entry name" value="Patatin"/>
    <property type="match status" value="1"/>
</dbReference>
<dbReference type="AlphaFoldDB" id="A0AAV3PV02"/>
<dbReference type="GO" id="GO:0016042">
    <property type="term" value="P:lipid catabolic process"/>
    <property type="evidence" value="ECO:0007669"/>
    <property type="project" value="UniProtKB-UniRule"/>
</dbReference>
<evidence type="ECO:0000256" key="4">
    <source>
        <dbReference type="ARBA" id="ARBA00022963"/>
    </source>
</evidence>
<evidence type="ECO:0000256" key="7">
    <source>
        <dbReference type="RuleBase" id="RU361262"/>
    </source>
</evidence>
<feature type="active site" description="Nucleophile" evidence="6">
    <location>
        <position position="64"/>
    </location>
</feature>
<keyword evidence="4 6" id="KW-0442">Lipid degradation</keyword>
<comment type="function">
    <text evidence="7">Lipolytic acyl hydrolase (LAH).</text>
</comment>
<dbReference type="FunFam" id="3.40.1090.10:FF:000005">
    <property type="entry name" value="Patatin"/>
    <property type="match status" value="1"/>
</dbReference>
<evidence type="ECO:0000256" key="5">
    <source>
        <dbReference type="ARBA" id="ARBA00023098"/>
    </source>
</evidence>
<dbReference type="EMBL" id="BAABME010002669">
    <property type="protein sequence ID" value="GAA0155629.1"/>
    <property type="molecule type" value="Genomic_DNA"/>
</dbReference>
<evidence type="ECO:0000256" key="6">
    <source>
        <dbReference type="PROSITE-ProRule" id="PRU01161"/>
    </source>
</evidence>
<dbReference type="InterPro" id="IPR016035">
    <property type="entry name" value="Acyl_Trfase/lysoPLipase"/>
</dbReference>
<evidence type="ECO:0000256" key="3">
    <source>
        <dbReference type="ARBA" id="ARBA00022821"/>
    </source>
</evidence>
<dbReference type="PANTHER" id="PTHR32176">
    <property type="entry name" value="XYLOSE ISOMERASE"/>
    <property type="match status" value="1"/>
</dbReference>
<organism evidence="9 10">
    <name type="scientific">Lithospermum erythrorhizon</name>
    <name type="common">Purple gromwell</name>
    <name type="synonym">Lithospermum officinale var. erythrorhizon</name>
    <dbReference type="NCBI Taxonomy" id="34254"/>
    <lineage>
        <taxon>Eukaryota</taxon>
        <taxon>Viridiplantae</taxon>
        <taxon>Streptophyta</taxon>
        <taxon>Embryophyta</taxon>
        <taxon>Tracheophyta</taxon>
        <taxon>Spermatophyta</taxon>
        <taxon>Magnoliopsida</taxon>
        <taxon>eudicotyledons</taxon>
        <taxon>Gunneridae</taxon>
        <taxon>Pentapetalae</taxon>
        <taxon>asterids</taxon>
        <taxon>lamiids</taxon>
        <taxon>Boraginales</taxon>
        <taxon>Boraginaceae</taxon>
        <taxon>Boraginoideae</taxon>
        <taxon>Lithospermeae</taxon>
        <taxon>Lithospermum</taxon>
    </lineage>
</organism>
<dbReference type="PROSITE" id="PS51635">
    <property type="entry name" value="PNPLA"/>
    <property type="match status" value="1"/>
</dbReference>
<gene>
    <name evidence="9" type="ORF">LIER_13317</name>
</gene>
<keyword evidence="5 6" id="KW-0443">Lipid metabolism</keyword>
<dbReference type="InterPro" id="IPR002641">
    <property type="entry name" value="PNPLA_dom"/>
</dbReference>